<comment type="caution">
    <text evidence="1">The sequence shown here is derived from an EMBL/GenBank/DDBJ whole genome shotgun (WGS) entry which is preliminary data.</text>
</comment>
<dbReference type="EMBL" id="MCGI01000004">
    <property type="protein sequence ID" value="ODM09419.1"/>
    <property type="molecule type" value="Genomic_DNA"/>
</dbReference>
<evidence type="ECO:0000313" key="1">
    <source>
        <dbReference type="EMBL" id="ODM09419.1"/>
    </source>
</evidence>
<protein>
    <submittedName>
        <fullName evidence="1">Uncharacterized protein</fullName>
    </submittedName>
</protein>
<gene>
    <name evidence="1" type="ORF">BEH84_03786</name>
</gene>
<organism evidence="1 2">
    <name type="scientific">Eisenbergiella tayi</name>
    <dbReference type="NCBI Taxonomy" id="1432052"/>
    <lineage>
        <taxon>Bacteria</taxon>
        <taxon>Bacillati</taxon>
        <taxon>Bacillota</taxon>
        <taxon>Clostridia</taxon>
        <taxon>Lachnospirales</taxon>
        <taxon>Lachnospiraceae</taxon>
        <taxon>Eisenbergiella</taxon>
    </lineage>
</organism>
<accession>A0A1E3AL89</accession>
<proteinExistence type="predicted"/>
<reference evidence="1 2" key="1">
    <citation type="submission" date="2016-07" db="EMBL/GenBank/DDBJ databases">
        <title>Characterization of isolates of Eisenbergiella tayi derived from blood cultures, using whole genome sequencing.</title>
        <authorList>
            <person name="Burdz T."/>
            <person name="Wiebe D."/>
            <person name="Huynh C."/>
            <person name="Bernard K."/>
        </authorList>
    </citation>
    <scope>NUCLEOTIDE SEQUENCE [LARGE SCALE GENOMIC DNA]</scope>
    <source>
        <strain evidence="1 2">NML 120489</strain>
    </source>
</reference>
<name>A0A1E3AL89_9FIRM</name>
<dbReference type="GeneID" id="93301758"/>
<dbReference type="RefSeq" id="WP_069157997.1">
    <property type="nucleotide sequence ID" value="NZ_DBFYTC010000023.1"/>
</dbReference>
<evidence type="ECO:0000313" key="2">
    <source>
        <dbReference type="Proteomes" id="UP000095003"/>
    </source>
</evidence>
<dbReference type="AlphaFoldDB" id="A0A1E3AL89"/>
<dbReference type="Proteomes" id="UP000095003">
    <property type="component" value="Unassembled WGS sequence"/>
</dbReference>
<sequence length="363" mass="41883">MNMSHGETVIQKPINEYAVYLKSLLPANIPDTYALKPMFKNISSEENIRNGVIAFRDFMYLFCDRLISDGHLYAKPQKTKNQLDYPFLKNMNHLLIDIGYNGSLNESGESLLISEIPSFTDIKPKIPASKQMEYLRFLALCGFVFTGIDLDVKTFHMPDGFLKISYPNAPVMLAGLKALSMAAVELWVRFYNNANDLFRCDYRVMKAEDTDLLDVLKDMIYLLPENIQRFALELHKRYIDKEMTCAVINDTATHFAYAYTKNSRRPLSPRDIYSRRIWEFEVSMKYGYCIVVRSKNTDKYADLIKTFPLFLREKIAAGYGCDRKLRNEPCQGGCQGIRIPLNDSTVAMKRDIELWLDHEVPSS</sequence>